<feature type="transmembrane region" description="Helical" evidence="5">
    <location>
        <begin position="359"/>
        <end position="387"/>
    </location>
</feature>
<dbReference type="InterPro" id="IPR050367">
    <property type="entry name" value="APC_superfamily"/>
</dbReference>
<evidence type="ECO:0000256" key="5">
    <source>
        <dbReference type="SAM" id="Phobius"/>
    </source>
</evidence>
<evidence type="ECO:0000256" key="1">
    <source>
        <dbReference type="ARBA" id="ARBA00004141"/>
    </source>
</evidence>
<comment type="caution">
    <text evidence="7">The sequence shown here is derived from an EMBL/GenBank/DDBJ whole genome shotgun (WGS) entry which is preliminary data.</text>
</comment>
<evidence type="ECO:0000256" key="3">
    <source>
        <dbReference type="ARBA" id="ARBA00022989"/>
    </source>
</evidence>
<feature type="transmembrane region" description="Helical" evidence="5">
    <location>
        <begin position="159"/>
        <end position="181"/>
    </location>
</feature>
<evidence type="ECO:0000259" key="6">
    <source>
        <dbReference type="Pfam" id="PF00324"/>
    </source>
</evidence>
<accession>A0A841TPL1</accession>
<feature type="transmembrane region" description="Helical" evidence="5">
    <location>
        <begin position="283"/>
        <end position="311"/>
    </location>
</feature>
<sequence length="482" mass="51709">MENPQKTNLLKKNSVTFWGALAVSAAFMGPAVSIFFNMPPAAKAAGAAFPLSFLISLIAILFIANSVIQFSKKVNGAGFAFTFASHGVGPKTGFMAGWTLLLAYAMISPITYAGFGEMLSEFLERQFDVHVSWIPFFILIAIVVSVLSMFGVNHSTITTIIFLVLELAIVLAAIVSVFIGGTEPSLAPFNPANASGGFSSVGLAMVFGILSFTGFEAAANLGEEVKDARRTVPRAIILSVIMIGIFYVLGAYVVSIFFNDPAAVANNDAPFDTIARSLWGDKFAWIITLTALNSVFANAVAGQTSVVRNIFSLGREGILPRSLGKTNSKGAPVNAIVFDLILSAVLGLGVGLWKDGWAVWGLLGSIMALGLIVVYGIVTFALPRYYLKQHRSEFSPWKHLIFPIIGMLLLLLPLYSSLYPVPDFPNNLAPYILIAWIIGGYLYLSGIKRRNPEVVDSFGSVFREDSHSGGGSLPLVGQESLK</sequence>
<dbReference type="PANTHER" id="PTHR42770">
    <property type="entry name" value="AMINO ACID TRANSPORTER-RELATED"/>
    <property type="match status" value="1"/>
</dbReference>
<feature type="transmembrane region" description="Helical" evidence="5">
    <location>
        <begin position="201"/>
        <end position="223"/>
    </location>
</feature>
<keyword evidence="8" id="KW-1185">Reference proteome</keyword>
<evidence type="ECO:0000256" key="4">
    <source>
        <dbReference type="ARBA" id="ARBA00023136"/>
    </source>
</evidence>
<evidence type="ECO:0000256" key="2">
    <source>
        <dbReference type="ARBA" id="ARBA00022692"/>
    </source>
</evidence>
<feature type="transmembrane region" description="Helical" evidence="5">
    <location>
        <begin position="48"/>
        <end position="71"/>
    </location>
</feature>
<protein>
    <submittedName>
        <fullName evidence="7">APC family permease</fullName>
    </submittedName>
</protein>
<feature type="transmembrane region" description="Helical" evidence="5">
    <location>
        <begin position="428"/>
        <end position="444"/>
    </location>
</feature>
<feature type="transmembrane region" description="Helical" evidence="5">
    <location>
        <begin position="399"/>
        <end position="416"/>
    </location>
</feature>
<comment type="subcellular location">
    <subcellularLocation>
        <location evidence="1">Membrane</location>
        <topology evidence="1">Multi-pass membrane protein</topology>
    </subcellularLocation>
</comment>
<dbReference type="InterPro" id="IPR004841">
    <property type="entry name" value="AA-permease/SLC12A_dom"/>
</dbReference>
<dbReference type="AlphaFoldDB" id="A0A841TPL1"/>
<name>A0A841TPL1_9BACL</name>
<feature type="transmembrane region" description="Helical" evidence="5">
    <location>
        <begin position="235"/>
        <end position="258"/>
    </location>
</feature>
<proteinExistence type="predicted"/>
<keyword evidence="4 5" id="KW-0472">Membrane</keyword>
<dbReference type="Gene3D" id="1.20.1740.10">
    <property type="entry name" value="Amino acid/polyamine transporter I"/>
    <property type="match status" value="1"/>
</dbReference>
<dbReference type="Proteomes" id="UP000553776">
    <property type="component" value="Unassembled WGS sequence"/>
</dbReference>
<dbReference type="GO" id="GO:0055085">
    <property type="term" value="P:transmembrane transport"/>
    <property type="evidence" value="ECO:0007669"/>
    <property type="project" value="InterPro"/>
</dbReference>
<evidence type="ECO:0000313" key="7">
    <source>
        <dbReference type="EMBL" id="MBB6690095.1"/>
    </source>
</evidence>
<gene>
    <name evidence="7" type="ORF">H7B90_01650</name>
</gene>
<evidence type="ECO:0000313" key="8">
    <source>
        <dbReference type="Proteomes" id="UP000553776"/>
    </source>
</evidence>
<organism evidence="7 8">
    <name type="scientific">Cohnella xylanilytica</name>
    <dbReference type="NCBI Taxonomy" id="557555"/>
    <lineage>
        <taxon>Bacteria</taxon>
        <taxon>Bacillati</taxon>
        <taxon>Bacillota</taxon>
        <taxon>Bacilli</taxon>
        <taxon>Bacillales</taxon>
        <taxon>Paenibacillaceae</taxon>
        <taxon>Cohnella</taxon>
    </lineage>
</organism>
<feature type="transmembrane region" description="Helical" evidence="5">
    <location>
        <begin position="332"/>
        <end position="353"/>
    </location>
</feature>
<dbReference type="PANTHER" id="PTHR42770:SF16">
    <property type="entry name" value="AMINO ACID PERMEASE"/>
    <property type="match status" value="1"/>
</dbReference>
<dbReference type="Pfam" id="PF00324">
    <property type="entry name" value="AA_permease"/>
    <property type="match status" value="1"/>
</dbReference>
<dbReference type="GO" id="GO:0016020">
    <property type="term" value="C:membrane"/>
    <property type="evidence" value="ECO:0007669"/>
    <property type="project" value="UniProtKB-SubCell"/>
</dbReference>
<dbReference type="PIRSF" id="PIRSF006060">
    <property type="entry name" value="AA_transporter"/>
    <property type="match status" value="1"/>
</dbReference>
<feature type="domain" description="Amino acid permease/ SLC12A" evidence="6">
    <location>
        <begin position="32"/>
        <end position="444"/>
    </location>
</feature>
<feature type="transmembrane region" description="Helical" evidence="5">
    <location>
        <begin position="92"/>
        <end position="113"/>
    </location>
</feature>
<keyword evidence="3 5" id="KW-1133">Transmembrane helix</keyword>
<feature type="transmembrane region" description="Helical" evidence="5">
    <location>
        <begin position="15"/>
        <end position="36"/>
    </location>
</feature>
<dbReference type="EMBL" id="JACJVR010000004">
    <property type="protein sequence ID" value="MBB6690095.1"/>
    <property type="molecule type" value="Genomic_DNA"/>
</dbReference>
<feature type="transmembrane region" description="Helical" evidence="5">
    <location>
        <begin position="133"/>
        <end position="152"/>
    </location>
</feature>
<reference evidence="7 8" key="1">
    <citation type="submission" date="2020-08" db="EMBL/GenBank/DDBJ databases">
        <title>Cohnella phylogeny.</title>
        <authorList>
            <person name="Dunlap C."/>
        </authorList>
    </citation>
    <scope>NUCLEOTIDE SEQUENCE [LARGE SCALE GENOMIC DNA]</scope>
    <source>
        <strain evidence="7 8">DSM 25239</strain>
    </source>
</reference>
<keyword evidence="2 5" id="KW-0812">Transmembrane</keyword>